<dbReference type="AlphaFoldDB" id="A0A0G0NNC7"/>
<evidence type="ECO:0000313" key="2">
    <source>
        <dbReference type="Proteomes" id="UP000034048"/>
    </source>
</evidence>
<gene>
    <name evidence="1" type="ORF">UT42_C0031G0005</name>
</gene>
<organism evidence="1 2">
    <name type="scientific">Candidatus Falkowbacteria bacterium GW2011_GWA2_39_24</name>
    <dbReference type="NCBI Taxonomy" id="1618634"/>
    <lineage>
        <taxon>Bacteria</taxon>
        <taxon>Candidatus Falkowiibacteriota</taxon>
    </lineage>
</organism>
<dbReference type="EMBL" id="LBWS01000031">
    <property type="protein sequence ID" value="KKR14306.1"/>
    <property type="molecule type" value="Genomic_DNA"/>
</dbReference>
<name>A0A0G0NNC7_9BACT</name>
<accession>A0A0G0NNC7</accession>
<evidence type="ECO:0000313" key="1">
    <source>
        <dbReference type="EMBL" id="KKR14306.1"/>
    </source>
</evidence>
<sequence>MRPGQSQRNRFVSQTLKKRPVKKKNKKLIGLVVLLLFIFLYLSFSSALKISNLVTPLGKNINQAELEQATWDYLSQRRFWLLPQNNLLFLSKSGLFNYLNERFPIAELKIKKRPLHRLVLDLVEKDYSLVWLENGLYYYINDQGEIIKTATERPQNVVVISNLADPKQGEKRIDMDLKYLESLHTVQQTMTVNQPDLIIGHYVYDNEPNTIKLKIEEGPLLYFSTKEDIVKQVSKLKVLRDQVFPDQVNFLNQLYIDLRYGDRVFYQ</sequence>
<protein>
    <recommendedName>
        <fullName evidence="3">POTRA domain-containing protein</fullName>
    </recommendedName>
</protein>
<reference evidence="1 2" key="1">
    <citation type="journal article" date="2015" name="Nature">
        <title>rRNA introns, odd ribosomes, and small enigmatic genomes across a large radiation of phyla.</title>
        <authorList>
            <person name="Brown C.T."/>
            <person name="Hug L.A."/>
            <person name="Thomas B.C."/>
            <person name="Sharon I."/>
            <person name="Castelle C.J."/>
            <person name="Singh A."/>
            <person name="Wilkins M.J."/>
            <person name="Williams K.H."/>
            <person name="Banfield J.F."/>
        </authorList>
    </citation>
    <scope>NUCLEOTIDE SEQUENCE [LARGE SCALE GENOMIC DNA]</scope>
</reference>
<dbReference type="Proteomes" id="UP000034048">
    <property type="component" value="Unassembled WGS sequence"/>
</dbReference>
<evidence type="ECO:0008006" key="3">
    <source>
        <dbReference type="Google" id="ProtNLM"/>
    </source>
</evidence>
<comment type="caution">
    <text evidence="1">The sequence shown here is derived from an EMBL/GenBank/DDBJ whole genome shotgun (WGS) entry which is preliminary data.</text>
</comment>
<proteinExistence type="predicted"/>